<reference evidence="3 4" key="1">
    <citation type="submission" date="2023-12" db="EMBL/GenBank/DDBJ databases">
        <title>Draft Genome Sequences of Bordetella parapertussis clinical Isolates from Colombia, 2023.</title>
        <authorList>
            <person name="Montilla E.A."/>
            <person name="Rojas F."/>
            <person name="Vargas M.N."/>
            <person name="Bonilla V."/>
            <person name="Duarte C."/>
        </authorList>
    </citation>
    <scope>NUCLEOTIDE SEQUENCE [LARGE SCALE GENOMIC DNA]</scope>
    <source>
        <strain evidence="3 4">320001806</strain>
    </source>
</reference>
<feature type="non-terminal residue" evidence="3">
    <location>
        <position position="53"/>
    </location>
</feature>
<dbReference type="Pfam" id="PF00106">
    <property type="entry name" value="adh_short"/>
    <property type="match status" value="1"/>
</dbReference>
<evidence type="ECO:0000313" key="3">
    <source>
        <dbReference type="EMBL" id="MEB2665623.1"/>
    </source>
</evidence>
<dbReference type="EMBL" id="JAXUBE010000149">
    <property type="protein sequence ID" value="MEB2665623.1"/>
    <property type="molecule type" value="Genomic_DNA"/>
</dbReference>
<name>A0ABU5XA23_BORPP</name>
<keyword evidence="2" id="KW-0560">Oxidoreductase</keyword>
<dbReference type="SUPFAM" id="SSF51735">
    <property type="entry name" value="NAD(P)-binding Rossmann-fold domains"/>
    <property type="match status" value="1"/>
</dbReference>
<dbReference type="InterPro" id="IPR036291">
    <property type="entry name" value="NAD(P)-bd_dom_sf"/>
</dbReference>
<dbReference type="PANTHER" id="PTHR44196">
    <property type="entry name" value="DEHYDROGENASE/REDUCTASE SDR FAMILY MEMBER 7B"/>
    <property type="match status" value="1"/>
</dbReference>
<dbReference type="Proteomes" id="UP001324595">
    <property type="component" value="Unassembled WGS sequence"/>
</dbReference>
<gene>
    <name evidence="3" type="ORF">U5T69_21190</name>
</gene>
<evidence type="ECO:0000313" key="4">
    <source>
        <dbReference type="Proteomes" id="UP001324595"/>
    </source>
</evidence>
<comment type="similarity">
    <text evidence="1">Belongs to the short-chain dehydrogenases/reductases (SDR) family.</text>
</comment>
<sequence>MDLQLAGKRVLITGASKGIGLACALSFAREGATPVLVARDAQALARAADAVRE</sequence>
<proteinExistence type="inferred from homology"/>
<accession>A0ABU5XA23</accession>
<protein>
    <submittedName>
        <fullName evidence="3">SDR family NAD(P)-dependent oxidoreductase</fullName>
    </submittedName>
</protein>
<comment type="caution">
    <text evidence="3">The sequence shown here is derived from an EMBL/GenBank/DDBJ whole genome shotgun (WGS) entry which is preliminary data.</text>
</comment>
<dbReference type="PANTHER" id="PTHR44196:SF1">
    <property type="entry name" value="DEHYDROGENASE_REDUCTASE SDR FAMILY MEMBER 7B"/>
    <property type="match status" value="1"/>
</dbReference>
<dbReference type="InterPro" id="IPR002347">
    <property type="entry name" value="SDR_fam"/>
</dbReference>
<evidence type="ECO:0000256" key="2">
    <source>
        <dbReference type="ARBA" id="ARBA00023002"/>
    </source>
</evidence>
<organism evidence="3 4">
    <name type="scientific">Bordetella parapertussis</name>
    <dbReference type="NCBI Taxonomy" id="519"/>
    <lineage>
        <taxon>Bacteria</taxon>
        <taxon>Pseudomonadati</taxon>
        <taxon>Pseudomonadota</taxon>
        <taxon>Betaproteobacteria</taxon>
        <taxon>Burkholderiales</taxon>
        <taxon>Alcaligenaceae</taxon>
        <taxon>Bordetella</taxon>
    </lineage>
</organism>
<evidence type="ECO:0000256" key="1">
    <source>
        <dbReference type="ARBA" id="ARBA00006484"/>
    </source>
</evidence>
<keyword evidence="4" id="KW-1185">Reference proteome</keyword>
<dbReference type="Gene3D" id="3.40.50.720">
    <property type="entry name" value="NAD(P)-binding Rossmann-like Domain"/>
    <property type="match status" value="1"/>
</dbReference>
<dbReference type="RefSeq" id="WP_154390863.1">
    <property type="nucleotide sequence ID" value="NZ_JAXUBE010000149.1"/>
</dbReference>